<dbReference type="InterPro" id="IPR041562">
    <property type="entry name" value="MCM_lid"/>
</dbReference>
<dbReference type="EC" id="3.6.4.12" evidence="12"/>
<dbReference type="Gene3D" id="3.30.1640.10">
    <property type="entry name" value="mini-chromosome maintenance (MCM) complex, chain A, domain 1"/>
    <property type="match status" value="1"/>
</dbReference>
<evidence type="ECO:0000256" key="13">
    <source>
        <dbReference type="SAM" id="MobiDB-lite"/>
    </source>
</evidence>
<dbReference type="Pfam" id="PF14551">
    <property type="entry name" value="MCM_N"/>
    <property type="match status" value="1"/>
</dbReference>
<evidence type="ECO:0000256" key="8">
    <source>
        <dbReference type="ARBA" id="ARBA00023125"/>
    </source>
</evidence>
<dbReference type="Pfam" id="PF23191">
    <property type="entry name" value="WHD_MCM3_C"/>
    <property type="match status" value="1"/>
</dbReference>
<dbReference type="GO" id="GO:0042555">
    <property type="term" value="C:MCM complex"/>
    <property type="evidence" value="ECO:0007669"/>
    <property type="project" value="UniProtKB-UniRule"/>
</dbReference>
<dbReference type="GO" id="GO:0043596">
    <property type="term" value="C:nuclear replication fork"/>
    <property type="evidence" value="ECO:0007669"/>
    <property type="project" value="UniProtKB-ARBA"/>
</dbReference>
<comment type="similarity">
    <text evidence="2 11">Belongs to the MCM family.</text>
</comment>
<accession>C5DDS9</accession>
<dbReference type="InterPro" id="IPR031327">
    <property type="entry name" value="MCM"/>
</dbReference>
<feature type="region of interest" description="Disordered" evidence="13">
    <location>
        <begin position="758"/>
        <end position="834"/>
    </location>
</feature>
<dbReference type="GO" id="GO:0006267">
    <property type="term" value="P:pre-replicative complex assembly involved in nuclear cell cycle DNA replication"/>
    <property type="evidence" value="ECO:0007669"/>
    <property type="project" value="UniProtKB-ARBA"/>
</dbReference>
<dbReference type="GO" id="GO:1902975">
    <property type="term" value="P:mitotic DNA replication initiation"/>
    <property type="evidence" value="ECO:0007669"/>
    <property type="project" value="TreeGrafter"/>
</dbReference>
<dbReference type="InterPro" id="IPR054007">
    <property type="entry name" value="WHD_MCM3"/>
</dbReference>
<keyword evidence="5 12" id="KW-0378">Hydrolase</keyword>
<dbReference type="Gene3D" id="2.40.50.140">
    <property type="entry name" value="Nucleic acid-binding proteins"/>
    <property type="match status" value="1"/>
</dbReference>
<gene>
    <name evidence="15" type="ordered locus">KLTH0C03520g</name>
</gene>
<dbReference type="InterPro" id="IPR056575">
    <property type="entry name" value="WH_MCM3_C"/>
</dbReference>
<dbReference type="KEGG" id="lth:KLTH0C03520g"/>
<dbReference type="SUPFAM" id="SSF52540">
    <property type="entry name" value="P-loop containing nucleoside triphosphate hydrolases"/>
    <property type="match status" value="1"/>
</dbReference>
<dbReference type="EMBL" id="CU928167">
    <property type="protein sequence ID" value="CAR21940.1"/>
    <property type="molecule type" value="Genomic_DNA"/>
</dbReference>
<dbReference type="GeneID" id="8291242"/>
<name>C5DDS9_LACTC</name>
<keyword evidence="8 11" id="KW-0238">DNA-binding</keyword>
<dbReference type="InterPro" id="IPR027925">
    <property type="entry name" value="MCM_N"/>
</dbReference>
<keyword evidence="6 12" id="KW-0347">Helicase</keyword>
<keyword evidence="4 11" id="KW-0547">Nucleotide-binding</keyword>
<dbReference type="Pfam" id="PF17855">
    <property type="entry name" value="MCM_lid"/>
    <property type="match status" value="1"/>
</dbReference>
<dbReference type="GO" id="GO:0000727">
    <property type="term" value="P:double-strand break repair via break-induced replication"/>
    <property type="evidence" value="ECO:0007669"/>
    <property type="project" value="TreeGrafter"/>
</dbReference>
<proteinExistence type="inferred from homology"/>
<dbReference type="OMA" id="GRFHYRD"/>
<evidence type="ECO:0000256" key="4">
    <source>
        <dbReference type="ARBA" id="ARBA00022741"/>
    </source>
</evidence>
<keyword evidence="3 12" id="KW-0235">DNA replication</keyword>
<dbReference type="GO" id="GO:0005524">
    <property type="term" value="F:ATP binding"/>
    <property type="evidence" value="ECO:0007669"/>
    <property type="project" value="UniProtKB-UniRule"/>
</dbReference>
<dbReference type="Pfam" id="PF00493">
    <property type="entry name" value="MCM"/>
    <property type="match status" value="1"/>
</dbReference>
<dbReference type="InterPro" id="IPR033762">
    <property type="entry name" value="MCM_OB"/>
</dbReference>
<dbReference type="GO" id="GO:0003688">
    <property type="term" value="F:DNA replication origin binding"/>
    <property type="evidence" value="ECO:0007669"/>
    <property type="project" value="UniProtKB-ARBA"/>
</dbReference>
<dbReference type="GO" id="GO:0017116">
    <property type="term" value="F:single-stranded DNA helicase activity"/>
    <property type="evidence" value="ECO:0007669"/>
    <property type="project" value="TreeGrafter"/>
</dbReference>
<evidence type="ECO:0000256" key="9">
    <source>
        <dbReference type="ARBA" id="ARBA00023242"/>
    </source>
</evidence>
<dbReference type="Pfam" id="PF17207">
    <property type="entry name" value="MCM_OB"/>
    <property type="match status" value="1"/>
</dbReference>
<keyword evidence="9 12" id="KW-0539">Nucleus</keyword>
<dbReference type="CDD" id="cd17754">
    <property type="entry name" value="MCM3"/>
    <property type="match status" value="1"/>
</dbReference>
<evidence type="ECO:0000259" key="14">
    <source>
        <dbReference type="PROSITE" id="PS50051"/>
    </source>
</evidence>
<evidence type="ECO:0000256" key="11">
    <source>
        <dbReference type="RuleBase" id="RU004070"/>
    </source>
</evidence>
<dbReference type="Gene3D" id="2.20.28.10">
    <property type="match status" value="1"/>
</dbReference>
<feature type="domain" description="MCM C-terminal AAA(+) ATPase" evidence="14">
    <location>
        <begin position="382"/>
        <end position="588"/>
    </location>
</feature>
<dbReference type="PROSITE" id="PS50051">
    <property type="entry name" value="MCM_2"/>
    <property type="match status" value="1"/>
</dbReference>
<dbReference type="RefSeq" id="XP_002552378.1">
    <property type="nucleotide sequence ID" value="XM_002552332.1"/>
</dbReference>
<reference evidence="15 16" key="1">
    <citation type="journal article" date="2009" name="Genome Res.">
        <title>Comparative genomics of protoploid Saccharomycetaceae.</title>
        <authorList>
            <consortium name="The Genolevures Consortium"/>
            <person name="Souciet J.-L."/>
            <person name="Dujon B."/>
            <person name="Gaillardin C."/>
            <person name="Johnston M."/>
            <person name="Baret P.V."/>
            <person name="Cliften P."/>
            <person name="Sherman D.J."/>
            <person name="Weissenbach J."/>
            <person name="Westhof E."/>
            <person name="Wincker P."/>
            <person name="Jubin C."/>
            <person name="Poulain J."/>
            <person name="Barbe V."/>
            <person name="Segurens B."/>
            <person name="Artiguenave F."/>
            <person name="Anthouard V."/>
            <person name="Vacherie B."/>
            <person name="Val M.-E."/>
            <person name="Fulton R.S."/>
            <person name="Minx P."/>
            <person name="Wilson R."/>
            <person name="Durrens P."/>
            <person name="Jean G."/>
            <person name="Marck C."/>
            <person name="Martin T."/>
            <person name="Nikolski M."/>
            <person name="Rolland T."/>
            <person name="Seret M.-L."/>
            <person name="Casaregola S."/>
            <person name="Despons L."/>
            <person name="Fairhead C."/>
            <person name="Fischer G."/>
            <person name="Lafontaine I."/>
            <person name="Leh V."/>
            <person name="Lemaire M."/>
            <person name="de Montigny J."/>
            <person name="Neuveglise C."/>
            <person name="Thierry A."/>
            <person name="Blanc-Lenfle I."/>
            <person name="Bleykasten C."/>
            <person name="Diffels J."/>
            <person name="Fritsch E."/>
            <person name="Frangeul L."/>
            <person name="Goeffon A."/>
            <person name="Jauniaux N."/>
            <person name="Kachouri-Lafond R."/>
            <person name="Payen C."/>
            <person name="Potier S."/>
            <person name="Pribylova L."/>
            <person name="Ozanne C."/>
            <person name="Richard G.-F."/>
            <person name="Sacerdot C."/>
            <person name="Straub M.-L."/>
            <person name="Talla E."/>
        </authorList>
    </citation>
    <scope>NUCLEOTIDE SEQUENCE [LARGE SCALE GENOMIC DNA]</scope>
    <source>
        <strain evidence="16">ATCC 56472 / CBS 6340 / NRRL Y-8284</strain>
    </source>
</reference>
<dbReference type="SMART" id="SM00382">
    <property type="entry name" value="AAA"/>
    <property type="match status" value="1"/>
</dbReference>
<dbReference type="InterPro" id="IPR027417">
    <property type="entry name" value="P-loop_NTPase"/>
</dbReference>
<evidence type="ECO:0000256" key="3">
    <source>
        <dbReference type="ARBA" id="ARBA00022705"/>
    </source>
</evidence>
<dbReference type="InterPro" id="IPR003593">
    <property type="entry name" value="AAA+_ATPase"/>
</dbReference>
<dbReference type="GO" id="GO:0006279">
    <property type="term" value="P:premeiotic DNA replication"/>
    <property type="evidence" value="ECO:0007669"/>
    <property type="project" value="UniProtKB-ARBA"/>
</dbReference>
<dbReference type="InterPro" id="IPR018525">
    <property type="entry name" value="MCM_CS"/>
</dbReference>
<evidence type="ECO:0000256" key="1">
    <source>
        <dbReference type="ARBA" id="ARBA00004123"/>
    </source>
</evidence>
<dbReference type="GO" id="GO:0003697">
    <property type="term" value="F:single-stranded DNA binding"/>
    <property type="evidence" value="ECO:0007669"/>
    <property type="project" value="TreeGrafter"/>
</dbReference>
<organism evidence="15 16">
    <name type="scientific">Lachancea thermotolerans (strain ATCC 56472 / CBS 6340 / NRRL Y-8284)</name>
    <name type="common">Yeast</name>
    <name type="synonym">Kluyveromyces thermotolerans</name>
    <dbReference type="NCBI Taxonomy" id="559295"/>
    <lineage>
        <taxon>Eukaryota</taxon>
        <taxon>Fungi</taxon>
        <taxon>Dikarya</taxon>
        <taxon>Ascomycota</taxon>
        <taxon>Saccharomycotina</taxon>
        <taxon>Saccharomycetes</taxon>
        <taxon>Saccharomycetales</taxon>
        <taxon>Saccharomycetaceae</taxon>
        <taxon>Lachancea</taxon>
    </lineage>
</organism>
<dbReference type="InterPro" id="IPR012340">
    <property type="entry name" value="NA-bd_OB-fold"/>
</dbReference>
<dbReference type="GO" id="GO:0006271">
    <property type="term" value="P:DNA strand elongation involved in DNA replication"/>
    <property type="evidence" value="ECO:0007669"/>
    <property type="project" value="TreeGrafter"/>
</dbReference>
<dbReference type="eggNOG" id="KOG0479">
    <property type="taxonomic scope" value="Eukaryota"/>
</dbReference>
<comment type="function">
    <text evidence="12">Acts as component of the MCM2-7 complex (MCM complex) which is the replicative helicase essential for 'once per cell cycle' DNA replication initiation and elongation in eukaryotic cells. The active ATPase sites in the MCM2-7 ring are formed through the interaction surfaces of two neighboring subunits such that a critical structure of a conserved arginine finger motif is provided in trans relative to the ATP-binding site of the Walker A box of the adjacent subunit. The six ATPase active sites, however, are likely to contribute differentially to the complex helicase activity.</text>
</comment>
<evidence type="ECO:0000256" key="2">
    <source>
        <dbReference type="ARBA" id="ARBA00008010"/>
    </source>
</evidence>
<dbReference type="HOGENOM" id="CLU_000995_6_1_1"/>
<dbReference type="PRINTS" id="PR01659">
    <property type="entry name" value="MCMPROTEIN3"/>
</dbReference>
<sequence>MASVTNARLPVRVLKLETSIFSHRSTPQLIVETERVPLVFLLPRNPTFESMESINDTPDAVFGDRVRRFQEFLDTFSSYKDAIRFVQLHNLSDQAFSQDPTKLKSEVEGKVSQRITVSLDDLREFDRSFWAGILNMPAQYVPAAERALSETAMTLEESPAGNLGNLLAQQWKLSFRGSFGAHALSPRTLNSHHLNKLISVEGIVTKVSLVRPKLLRSVHYAEKTGRFHYRDYRDATTTLTTQIPTPAIYPTEDPEGNRLTTEYGYSTYVDHQRITVQEMPEKAPPGQLPRSIDVIMDEDLVDKAKPGDRINIVGIYKSLGGGGLSAGSGGKDQTGALSGFRTVILANTAYPLHARSTGVAARQALSDSDIRNINKLSKKDDIFDLLSQSLAPSIYGHEQIKKAILLMLMGGVEKNLENGSHLRGDINLLMVGDPSTAKSQLLRFVLNTASLAIATTGRGSSGVGLTAAVTMDRETGERRLEAGAMVLADRGIVCIDEFDKMSDVDRVAIHEVMEQQTVTIAKAGIHTTLNARCSVIAAANPVFGQYDLNKDPHYNIALPDSLLSRFDLLFVVTDDINENTDRAISEHVLRTHRYLPPGYLEGEPIREAINLSLSVGEDTEANNEEEDDDDDEGRVFEKFNPLLHAGAKLARNKGNRQGTELPQIVCIPFLRKYVQYAKERVVPVLTQGAVSLIVKAYTELRNDQNTKKSPITARTLETLIRLSSAHAKVRLSKTVNRADARVASQLLRFALLGEDDLGAEFDTDDNNERSPTKSPRKRQRVRNATAAARDLQSSPTRAPNLSTSTPTRTDLRRRLYSDDESEQEIQASGIQEDDEFMQQDESDMTALPADQEEDLQQRLQRGLRVSPRRQESQRASTPVTEDGRHVLLPSENFRSRPILAADQSIDDQDLVSAEEMAPGAISTSRLSLFSGIIARLMQTDLFEDESYPVASLLDKINEELSEEDKFSAPEYLAGLKVMSDRNNLMVAEEKVWRV</sequence>
<feature type="region of interest" description="Disordered" evidence="13">
    <location>
        <begin position="861"/>
        <end position="881"/>
    </location>
</feature>
<dbReference type="GO" id="GO:0016887">
    <property type="term" value="F:ATP hydrolysis activity"/>
    <property type="evidence" value="ECO:0007669"/>
    <property type="project" value="RHEA"/>
</dbReference>
<dbReference type="Pfam" id="PF22207">
    <property type="entry name" value="WHD_MCM3"/>
    <property type="match status" value="1"/>
</dbReference>
<evidence type="ECO:0000256" key="6">
    <source>
        <dbReference type="ARBA" id="ARBA00022806"/>
    </source>
</evidence>
<dbReference type="FunCoup" id="C5DDS9">
    <property type="interactions" value="1228"/>
</dbReference>
<evidence type="ECO:0000256" key="10">
    <source>
        <dbReference type="ARBA" id="ARBA00047995"/>
    </source>
</evidence>
<dbReference type="PROSITE" id="PS00847">
    <property type="entry name" value="MCM_1"/>
    <property type="match status" value="1"/>
</dbReference>
<protein>
    <recommendedName>
        <fullName evidence="12">DNA replication licensing factor MCM3</fullName>
        <ecNumber evidence="12">3.6.4.12</ecNumber>
    </recommendedName>
</protein>
<comment type="subcellular location">
    <subcellularLocation>
        <location evidence="1 12">Nucleus</location>
    </subcellularLocation>
</comment>
<evidence type="ECO:0000256" key="12">
    <source>
        <dbReference type="RuleBase" id="RU368061"/>
    </source>
</evidence>
<dbReference type="PANTHER" id="PTHR11630">
    <property type="entry name" value="DNA REPLICATION LICENSING FACTOR MCM FAMILY MEMBER"/>
    <property type="match status" value="1"/>
</dbReference>
<keyword evidence="16" id="KW-1185">Reference proteome</keyword>
<evidence type="ECO:0000256" key="7">
    <source>
        <dbReference type="ARBA" id="ARBA00022840"/>
    </source>
</evidence>
<dbReference type="SMART" id="SM00350">
    <property type="entry name" value="MCM"/>
    <property type="match status" value="1"/>
</dbReference>
<dbReference type="GO" id="GO:0071162">
    <property type="term" value="C:CMG complex"/>
    <property type="evidence" value="ECO:0007669"/>
    <property type="project" value="UniProtKB-ARBA"/>
</dbReference>
<dbReference type="AlphaFoldDB" id="C5DDS9"/>
<keyword evidence="7 11" id="KW-0067">ATP-binding</keyword>
<dbReference type="PRINTS" id="PR01657">
    <property type="entry name" value="MCMFAMILY"/>
</dbReference>
<evidence type="ECO:0000313" key="15">
    <source>
        <dbReference type="EMBL" id="CAR21940.1"/>
    </source>
</evidence>
<dbReference type="InterPro" id="IPR001208">
    <property type="entry name" value="MCM_dom"/>
</dbReference>
<dbReference type="InParanoid" id="C5DDS9"/>
<comment type="subunit">
    <text evidence="12">Component of the MCM2-7 complex.</text>
</comment>
<dbReference type="Proteomes" id="UP000002036">
    <property type="component" value="Chromosome C"/>
</dbReference>
<dbReference type="GO" id="GO:0005656">
    <property type="term" value="C:nuclear pre-replicative complex"/>
    <property type="evidence" value="ECO:0007669"/>
    <property type="project" value="UniProtKB-ARBA"/>
</dbReference>
<dbReference type="OrthoDB" id="1882346at2759"/>
<dbReference type="FunFam" id="2.20.28.10:FF:000008">
    <property type="entry name" value="DNA helicase"/>
    <property type="match status" value="1"/>
</dbReference>
<dbReference type="STRING" id="559295.C5DDS9"/>
<comment type="catalytic activity">
    <reaction evidence="10 12">
        <text>ATP + H2O = ADP + phosphate + H(+)</text>
        <dbReference type="Rhea" id="RHEA:13065"/>
        <dbReference type="ChEBI" id="CHEBI:15377"/>
        <dbReference type="ChEBI" id="CHEBI:15378"/>
        <dbReference type="ChEBI" id="CHEBI:30616"/>
        <dbReference type="ChEBI" id="CHEBI:43474"/>
        <dbReference type="ChEBI" id="CHEBI:456216"/>
        <dbReference type="EC" id="3.6.4.12"/>
    </reaction>
</comment>
<dbReference type="SUPFAM" id="SSF50249">
    <property type="entry name" value="Nucleic acid-binding proteins"/>
    <property type="match status" value="1"/>
</dbReference>
<dbReference type="Gene3D" id="3.40.50.300">
    <property type="entry name" value="P-loop containing nucleotide triphosphate hydrolases"/>
    <property type="match status" value="1"/>
</dbReference>
<evidence type="ECO:0000313" key="16">
    <source>
        <dbReference type="Proteomes" id="UP000002036"/>
    </source>
</evidence>
<dbReference type="InterPro" id="IPR008046">
    <property type="entry name" value="Mcm3"/>
</dbReference>
<evidence type="ECO:0000256" key="5">
    <source>
        <dbReference type="ARBA" id="ARBA00022801"/>
    </source>
</evidence>
<dbReference type="PANTHER" id="PTHR11630:SF46">
    <property type="entry name" value="DNA REPLICATION LICENSING FACTOR MCM3-RELATED"/>
    <property type="match status" value="1"/>
</dbReference>
<feature type="compositionally biased region" description="Polar residues" evidence="13">
    <location>
        <begin position="791"/>
        <end position="808"/>
    </location>
</feature>